<keyword evidence="2" id="KW-0560">Oxidoreductase</keyword>
<dbReference type="InterPro" id="IPR036291">
    <property type="entry name" value="NAD(P)-bd_dom_sf"/>
</dbReference>
<evidence type="ECO:0000313" key="4">
    <source>
        <dbReference type="Proteomes" id="UP001172155"/>
    </source>
</evidence>
<organism evidence="3 4">
    <name type="scientific">Schizothecium vesticola</name>
    <dbReference type="NCBI Taxonomy" id="314040"/>
    <lineage>
        <taxon>Eukaryota</taxon>
        <taxon>Fungi</taxon>
        <taxon>Dikarya</taxon>
        <taxon>Ascomycota</taxon>
        <taxon>Pezizomycotina</taxon>
        <taxon>Sordariomycetes</taxon>
        <taxon>Sordariomycetidae</taxon>
        <taxon>Sordariales</taxon>
        <taxon>Schizotheciaceae</taxon>
        <taxon>Schizothecium</taxon>
    </lineage>
</organism>
<proteinExistence type="inferred from homology"/>
<sequence>MTEKNPSPSPARKTILITGGASGLGAASALALARLHPSSRIYLAGRNASAAASLIAQLTTTEKQPTAELIFLPLDLTSLPSVRSAALHLLSREPHLDVLLANAGIAAVAPGTRTPAGHEAHLGTNHVGHALLIRLLLPLLEAAPGGDGRVVSVTSFAFRFARWGVPLSDDAGWGGWLVDWMMVWRWLRYAESKLANLVYARELARRFPGVVSVSVCPGFVETEMVKGMRFCDRMGTRVMGWLEGGMVSPEVGARNQVWAAVVERGELKNGGVYEPVGKELQDLGGAAVDVGLGERLWEWTEREIAPWL</sequence>
<dbReference type="Pfam" id="PF00106">
    <property type="entry name" value="adh_short"/>
    <property type="match status" value="1"/>
</dbReference>
<evidence type="ECO:0000313" key="3">
    <source>
        <dbReference type="EMBL" id="KAK0750000.1"/>
    </source>
</evidence>
<protein>
    <recommendedName>
        <fullName evidence="5">NAD(P)-binding protein</fullName>
    </recommendedName>
</protein>
<evidence type="ECO:0000256" key="1">
    <source>
        <dbReference type="ARBA" id="ARBA00006484"/>
    </source>
</evidence>
<dbReference type="Gene3D" id="3.40.50.720">
    <property type="entry name" value="NAD(P)-binding Rossmann-like Domain"/>
    <property type="match status" value="1"/>
</dbReference>
<keyword evidence="4" id="KW-1185">Reference proteome</keyword>
<dbReference type="PANTHER" id="PTHR24320:SF154">
    <property type="entry name" value="OXIDOREDUCTASE, SHORT-CHAIN DEHYDROGENASE_REDUCTASE FAMILY (AFU_ORTHOLOGUE AFUA_2G04560)"/>
    <property type="match status" value="1"/>
</dbReference>
<evidence type="ECO:0008006" key="5">
    <source>
        <dbReference type="Google" id="ProtNLM"/>
    </source>
</evidence>
<dbReference type="PANTHER" id="PTHR24320">
    <property type="entry name" value="RETINOL DEHYDROGENASE"/>
    <property type="match status" value="1"/>
</dbReference>
<dbReference type="AlphaFoldDB" id="A0AA40K8S5"/>
<name>A0AA40K8S5_9PEZI</name>
<comment type="similarity">
    <text evidence="1">Belongs to the short-chain dehydrogenases/reductases (SDR) family.</text>
</comment>
<dbReference type="GO" id="GO:0016491">
    <property type="term" value="F:oxidoreductase activity"/>
    <property type="evidence" value="ECO:0007669"/>
    <property type="project" value="UniProtKB-KW"/>
</dbReference>
<evidence type="ECO:0000256" key="2">
    <source>
        <dbReference type="ARBA" id="ARBA00023002"/>
    </source>
</evidence>
<dbReference type="PRINTS" id="PR00081">
    <property type="entry name" value="GDHRDH"/>
</dbReference>
<dbReference type="EMBL" id="JAUKUD010000003">
    <property type="protein sequence ID" value="KAK0750000.1"/>
    <property type="molecule type" value="Genomic_DNA"/>
</dbReference>
<gene>
    <name evidence="3" type="ORF">B0T18DRAFT_408019</name>
</gene>
<reference evidence="3" key="1">
    <citation type="submission" date="2023-06" db="EMBL/GenBank/DDBJ databases">
        <title>Genome-scale phylogeny and comparative genomics of the fungal order Sordariales.</title>
        <authorList>
            <consortium name="Lawrence Berkeley National Laboratory"/>
            <person name="Hensen N."/>
            <person name="Bonometti L."/>
            <person name="Westerberg I."/>
            <person name="Brannstrom I.O."/>
            <person name="Guillou S."/>
            <person name="Cros-Aarteil S."/>
            <person name="Calhoun S."/>
            <person name="Haridas S."/>
            <person name="Kuo A."/>
            <person name="Mondo S."/>
            <person name="Pangilinan J."/>
            <person name="Riley R."/>
            <person name="LaButti K."/>
            <person name="Andreopoulos B."/>
            <person name="Lipzen A."/>
            <person name="Chen C."/>
            <person name="Yanf M."/>
            <person name="Daum C."/>
            <person name="Ng V."/>
            <person name="Clum A."/>
            <person name="Steindorff A."/>
            <person name="Ohm R."/>
            <person name="Martin F."/>
            <person name="Silar P."/>
            <person name="Natvig D."/>
            <person name="Lalanne C."/>
            <person name="Gautier V."/>
            <person name="Ament-velasquez S.L."/>
            <person name="Kruys A."/>
            <person name="Hutchinson M.I."/>
            <person name="Powell A.J."/>
            <person name="Barry K."/>
            <person name="Miller A.N."/>
            <person name="Grigoriev I.V."/>
            <person name="Debuchy R."/>
            <person name="Gladieux P."/>
            <person name="Thoren M.H."/>
            <person name="Johannesson H."/>
        </authorList>
    </citation>
    <scope>NUCLEOTIDE SEQUENCE</scope>
    <source>
        <strain evidence="3">SMH3187-1</strain>
    </source>
</reference>
<dbReference type="SUPFAM" id="SSF51735">
    <property type="entry name" value="NAD(P)-binding Rossmann-fold domains"/>
    <property type="match status" value="1"/>
</dbReference>
<comment type="caution">
    <text evidence="3">The sequence shown here is derived from an EMBL/GenBank/DDBJ whole genome shotgun (WGS) entry which is preliminary data.</text>
</comment>
<dbReference type="InterPro" id="IPR002347">
    <property type="entry name" value="SDR_fam"/>
</dbReference>
<dbReference type="Proteomes" id="UP001172155">
    <property type="component" value="Unassembled WGS sequence"/>
</dbReference>
<accession>A0AA40K8S5</accession>